<proteinExistence type="predicted"/>
<sequence length="99" mass="10248">MSIEDEGPMFDGAYGPKPIVDLGYFVSQDAAQQAGHLKASEEPTWVAKITPCHSITLGDGTTFLLASAEPVSVAQTASEGLRALAISKLSSAERAAVGL</sequence>
<protein>
    <submittedName>
        <fullName evidence="1">Uncharacterized protein</fullName>
    </submittedName>
</protein>
<evidence type="ECO:0000313" key="2">
    <source>
        <dbReference type="Proteomes" id="UP000177718"/>
    </source>
</evidence>
<evidence type="ECO:0000313" key="1">
    <source>
        <dbReference type="EMBL" id="OGY32800.1"/>
    </source>
</evidence>
<reference evidence="1 2" key="1">
    <citation type="journal article" date="2016" name="Nat. Commun.">
        <title>Thousands of microbial genomes shed light on interconnected biogeochemical processes in an aquifer system.</title>
        <authorList>
            <person name="Anantharaman K."/>
            <person name="Brown C.T."/>
            <person name="Hug L.A."/>
            <person name="Sharon I."/>
            <person name="Castelle C.J."/>
            <person name="Probst A.J."/>
            <person name="Thomas B.C."/>
            <person name="Singh A."/>
            <person name="Wilkins M.J."/>
            <person name="Karaoz U."/>
            <person name="Brodie E.L."/>
            <person name="Williams K.H."/>
            <person name="Hubbard S.S."/>
            <person name="Banfield J.F."/>
        </authorList>
    </citation>
    <scope>NUCLEOTIDE SEQUENCE [LARGE SCALE GENOMIC DNA]</scope>
</reference>
<organism evidence="1 2">
    <name type="scientific">Candidatus Woykebacteria bacterium RIFCSPLOWO2_01_FULL_43_14</name>
    <dbReference type="NCBI Taxonomy" id="1802605"/>
    <lineage>
        <taxon>Bacteria</taxon>
        <taxon>Candidatus Woykeibacteriota</taxon>
    </lineage>
</organism>
<comment type="caution">
    <text evidence="1">The sequence shown here is derived from an EMBL/GenBank/DDBJ whole genome shotgun (WGS) entry which is preliminary data.</text>
</comment>
<dbReference type="AlphaFoldDB" id="A0A1G1WZP4"/>
<name>A0A1G1WZP4_9BACT</name>
<dbReference type="Proteomes" id="UP000177718">
    <property type="component" value="Unassembled WGS sequence"/>
</dbReference>
<dbReference type="EMBL" id="MHDB01000005">
    <property type="protein sequence ID" value="OGY32800.1"/>
    <property type="molecule type" value="Genomic_DNA"/>
</dbReference>
<accession>A0A1G1WZP4</accession>
<gene>
    <name evidence="1" type="ORF">A3A61_03345</name>
</gene>